<dbReference type="GO" id="GO:0012505">
    <property type="term" value="C:endomembrane system"/>
    <property type="evidence" value="ECO:0007669"/>
    <property type="project" value="UniProtKB-SubCell"/>
</dbReference>
<dbReference type="EMBL" id="LN714477">
    <property type="protein sequence ID" value="CEL65081.1"/>
    <property type="molecule type" value="Genomic_DNA"/>
</dbReference>
<evidence type="ECO:0000256" key="6">
    <source>
        <dbReference type="SAM" id="Phobius"/>
    </source>
</evidence>
<dbReference type="Pfam" id="PF09359">
    <property type="entry name" value="VTC"/>
    <property type="match status" value="1"/>
</dbReference>
<dbReference type="InParanoid" id="F0V9P5"/>
<feature type="transmembrane region" description="Helical" evidence="6">
    <location>
        <begin position="1171"/>
        <end position="1189"/>
    </location>
</feature>
<evidence type="ECO:0000259" key="7">
    <source>
        <dbReference type="Pfam" id="PF02656"/>
    </source>
</evidence>
<reference evidence="11" key="3">
    <citation type="journal article" date="2012" name="PLoS Pathog.">
        <title>Comparative genomics of the apicomplexan parasites Toxoplasma gondii and Neospora caninum: Coccidia differing in host range and transmission strategy.</title>
        <authorList>
            <person name="Reid A.J."/>
            <person name="Vermont S.J."/>
            <person name="Cotton J.A."/>
            <person name="Harris D."/>
            <person name="Hill-Cawthorne G.A."/>
            <person name="Konen-Waisman S."/>
            <person name="Latham S.M."/>
            <person name="Mourier T."/>
            <person name="Norton R."/>
            <person name="Quail M.A."/>
            <person name="Sanders M."/>
            <person name="Shanmugam D."/>
            <person name="Sohal A."/>
            <person name="Wasmuth J.D."/>
            <person name="Brunk B."/>
            <person name="Grigg M.E."/>
            <person name="Howard J.C."/>
            <person name="Parkinson J."/>
            <person name="Roos D.S."/>
            <person name="Trees A.J."/>
            <person name="Berriman M."/>
            <person name="Pain A."/>
            <person name="Wastling J.M."/>
        </authorList>
    </citation>
    <scope>NUCLEOTIDE SEQUENCE [LARGE SCALE GENOMIC DNA]</scope>
    <source>
        <strain evidence="11">Liverpool</strain>
    </source>
</reference>
<dbReference type="GeneID" id="13441497"/>
<feature type="compositionally biased region" description="Polar residues" evidence="5">
    <location>
        <begin position="1037"/>
        <end position="1051"/>
    </location>
</feature>
<feature type="region of interest" description="Disordered" evidence="5">
    <location>
        <begin position="693"/>
        <end position="723"/>
    </location>
</feature>
<dbReference type="OrthoDB" id="6493944at2759"/>
<dbReference type="eggNOG" id="KOG1161">
    <property type="taxonomic scope" value="Eukaryota"/>
</dbReference>
<feature type="region of interest" description="Disordered" evidence="5">
    <location>
        <begin position="1023"/>
        <end position="1060"/>
    </location>
</feature>
<dbReference type="RefSeq" id="XP_003880504.1">
    <property type="nucleotide sequence ID" value="XM_003880455.1"/>
</dbReference>
<feature type="compositionally biased region" description="Basic and acidic residues" evidence="5">
    <location>
        <begin position="515"/>
        <end position="530"/>
    </location>
</feature>
<name>F0V9P5_NEOCL</name>
<comment type="subcellular location">
    <subcellularLocation>
        <location evidence="1">Endomembrane system</location>
        <topology evidence="1">Multi-pass membrane protein</topology>
    </subcellularLocation>
</comment>
<dbReference type="GO" id="GO:0006799">
    <property type="term" value="P:polyphosphate biosynthetic process"/>
    <property type="evidence" value="ECO:0007669"/>
    <property type="project" value="UniProtKB-ARBA"/>
</dbReference>
<feature type="domain" description="VTC" evidence="8">
    <location>
        <begin position="339"/>
        <end position="807"/>
    </location>
</feature>
<evidence type="ECO:0000313" key="10">
    <source>
        <dbReference type="EMBL" id="CEL65081.1"/>
    </source>
</evidence>
<keyword evidence="3 6" id="KW-1133">Transmembrane helix</keyword>
<evidence type="ECO:0000256" key="3">
    <source>
        <dbReference type="ARBA" id="ARBA00022989"/>
    </source>
</evidence>
<dbReference type="InterPro" id="IPR003807">
    <property type="entry name" value="DUF202"/>
</dbReference>
<dbReference type="PANTHER" id="PTHR46140:SF1">
    <property type="entry name" value="VACUOLAR TRANSPORTER CHAPERONE COMPLEX SUBUNIT 4-RELATED"/>
    <property type="match status" value="1"/>
</dbReference>
<feature type="domain" description="DUF202" evidence="7">
    <location>
        <begin position="1089"/>
        <end position="1151"/>
    </location>
</feature>
<dbReference type="EMBL" id="FR823383">
    <property type="protein sequence ID" value="CBZ50471.1"/>
    <property type="molecule type" value="Genomic_DNA"/>
</dbReference>
<dbReference type="InterPro" id="IPR051572">
    <property type="entry name" value="VTC_Complex_Subunit"/>
</dbReference>
<evidence type="ECO:0000259" key="8">
    <source>
        <dbReference type="Pfam" id="PF09359"/>
    </source>
</evidence>
<dbReference type="PANTHER" id="PTHR46140">
    <property type="entry name" value="VACUOLAR TRANSPORTER CHAPERONE 1-RELATED"/>
    <property type="match status" value="1"/>
</dbReference>
<keyword evidence="2 6" id="KW-0812">Transmembrane</keyword>
<dbReference type="InterPro" id="IPR042267">
    <property type="entry name" value="VTC_sf"/>
</dbReference>
<reference evidence="9" key="2">
    <citation type="submission" date="2011-03" db="EMBL/GenBank/DDBJ databases">
        <title>Comparative genomics and transcriptomics of Neospora caninum and Toxoplasma gondii.</title>
        <authorList>
            <person name="Reid A.J."/>
            <person name="Sohal A."/>
            <person name="Harris D."/>
            <person name="Quail M."/>
            <person name="Sanders M."/>
            <person name="Berriman M."/>
            <person name="Wastling J.M."/>
            <person name="Pain A."/>
        </authorList>
    </citation>
    <scope>NUCLEOTIDE SEQUENCE</scope>
    <source>
        <strain evidence="9">Liverpool</strain>
    </source>
</reference>
<feature type="compositionally biased region" description="Polar residues" evidence="5">
    <location>
        <begin position="1"/>
        <end position="20"/>
    </location>
</feature>
<accession>F0V9P5</accession>
<dbReference type="OMA" id="ACEIQNT"/>
<dbReference type="VEuPathDB" id="ToxoDB:NCLIV_009410"/>
<keyword evidence="11" id="KW-1185">Reference proteome</keyword>
<evidence type="ECO:0000256" key="2">
    <source>
        <dbReference type="ARBA" id="ARBA00022692"/>
    </source>
</evidence>
<feature type="region of interest" description="Disordered" evidence="5">
    <location>
        <begin position="826"/>
        <end position="867"/>
    </location>
</feature>
<feature type="compositionally biased region" description="Basic and acidic residues" evidence="5">
    <location>
        <begin position="158"/>
        <end position="170"/>
    </location>
</feature>
<feature type="compositionally biased region" description="Basic and acidic residues" evidence="5">
    <location>
        <begin position="842"/>
        <end position="860"/>
    </location>
</feature>
<evidence type="ECO:0000256" key="1">
    <source>
        <dbReference type="ARBA" id="ARBA00004127"/>
    </source>
</evidence>
<proteinExistence type="predicted"/>
<feature type="transmembrane region" description="Helical" evidence="6">
    <location>
        <begin position="1122"/>
        <end position="1143"/>
    </location>
</feature>
<evidence type="ECO:0000256" key="5">
    <source>
        <dbReference type="SAM" id="MobiDB-lite"/>
    </source>
</evidence>
<reference evidence="10" key="4">
    <citation type="journal article" date="2015" name="PLoS ONE">
        <title>Comprehensive Evaluation of Toxoplasma gondii VEG and Neospora caninum LIV Genomes with Tachyzoite Stage Transcriptome and Proteome Defines Novel Transcript Features.</title>
        <authorList>
            <person name="Ramaprasad A."/>
            <person name="Mourier T."/>
            <person name="Naeem R."/>
            <person name="Malas T.B."/>
            <person name="Moussa E."/>
            <person name="Panigrahi A."/>
            <person name="Vermont S.J."/>
            <person name="Otto T.D."/>
            <person name="Wastling J."/>
            <person name="Pain A."/>
        </authorList>
    </citation>
    <scope>NUCLEOTIDE SEQUENCE</scope>
    <source>
        <strain evidence="10">Liverpool</strain>
    </source>
</reference>
<reference evidence="9" key="1">
    <citation type="submission" date="2011-02" db="EMBL/GenBank/DDBJ databases">
        <authorList>
            <person name="Aslett M."/>
        </authorList>
    </citation>
    <scope>NUCLEOTIDE SEQUENCE</scope>
    <source>
        <strain evidence="9">Liverpool</strain>
    </source>
</reference>
<feature type="region of interest" description="Disordered" evidence="5">
    <location>
        <begin position="144"/>
        <end position="174"/>
    </location>
</feature>
<evidence type="ECO:0000313" key="11">
    <source>
        <dbReference type="Proteomes" id="UP000007494"/>
    </source>
</evidence>
<gene>
    <name evidence="10" type="ORF">BN1204_009410</name>
    <name evidence="9" type="ORF">NCLIV_009410</name>
</gene>
<dbReference type="InterPro" id="IPR018966">
    <property type="entry name" value="VTC_domain"/>
</dbReference>
<dbReference type="Gene3D" id="3.20.100.30">
    <property type="entry name" value="VTC, catalytic tunnel domain"/>
    <property type="match status" value="1"/>
</dbReference>
<feature type="region of interest" description="Disordered" evidence="5">
    <location>
        <begin position="515"/>
        <end position="569"/>
    </location>
</feature>
<feature type="region of interest" description="Disordered" evidence="5">
    <location>
        <begin position="937"/>
        <end position="957"/>
    </location>
</feature>
<organism evidence="9 11">
    <name type="scientific">Neospora caninum (strain Liverpool)</name>
    <dbReference type="NCBI Taxonomy" id="572307"/>
    <lineage>
        <taxon>Eukaryota</taxon>
        <taxon>Sar</taxon>
        <taxon>Alveolata</taxon>
        <taxon>Apicomplexa</taxon>
        <taxon>Conoidasida</taxon>
        <taxon>Coccidia</taxon>
        <taxon>Eucoccidiorida</taxon>
        <taxon>Eimeriorina</taxon>
        <taxon>Sarcocystidae</taxon>
        <taxon>Neospora</taxon>
    </lineage>
</organism>
<dbReference type="Pfam" id="PF02656">
    <property type="entry name" value="DUF202"/>
    <property type="match status" value="1"/>
</dbReference>
<evidence type="ECO:0000256" key="4">
    <source>
        <dbReference type="ARBA" id="ARBA00023136"/>
    </source>
</evidence>
<feature type="compositionally biased region" description="Basic and acidic residues" evidence="5">
    <location>
        <begin position="545"/>
        <end position="569"/>
    </location>
</feature>
<feature type="region of interest" description="Disordered" evidence="5">
    <location>
        <begin position="1"/>
        <end position="30"/>
    </location>
</feature>
<evidence type="ECO:0000313" key="9">
    <source>
        <dbReference type="EMBL" id="CBZ50471.1"/>
    </source>
</evidence>
<protein>
    <submittedName>
        <fullName evidence="10">Vacuolar transporter chaperone 3, related</fullName>
    </submittedName>
</protein>
<sequence length="1203" mass="133521">MAYASAWSSTHPPFPSSQRGNIADRNGERKREDRVWASVGAETSLPSCAASALPRHYVPHYVNVPKMEKLITELAADATQKLSTATIKKQLKQIQQQEPLAAVSFNELSGKKQTLADSAGLAGFGRAGAKDGAIPPAAPLRRAKAAEESSGLACPKTSEGEREKEDREDAQMTTQTAVASVFGQAELLSLLPESRFRNLMQRQVQRLNFFVQSKEREISQRLCHIYSAVGLMREQHGFTPDVAARLEEELDAQSAEITHLDFFVRRNYKALVDLGHLFDRLLETDTTRWFIFSLIKEKFCNVDLEGLMLRLSLAWSAFRQAKAGVTESGKWEAPETFVRNTTKYWLRSDRVVQAQCLILKHLPFLVYGASEEDIAATLLGQPQGKTGSGDAENAVTKQEKGKAEDLKPNIGASQPITSVYVDSNTGYCFENRILRMEGAELIRFRWYGVNDNDGDKTVFVERKTHHESWTGLSSTKERFALDQKFVKSYLIGRLPAAEALGVQFRERWWKEKEAKEREKEKEKEREKEEALGVGGYQGKQDGVGDSERGAEDEAQGRTKKDESAEKRRRWEREAEEAEIKFFQDPKTQKSLQLACEIQNTLLSHSLLPMVRTSYLRAAFQLSTSNAVRISLDTNLCMVDELTPQYVSLGREEERRGCERAQASDALSGSLSGEKGGVFVDGFSLWESLRRPEAQTQKPASVSARSQSGGAGGDGGAEERDTCSGAKAVTGDLERLDRMREDDDDVLWCRVAEELLGKNDVVRFPFAVLEVKLQTSPGPPWVQELLALCDAIMVPKFSKFQHGMAFLHSDKICRLPYWLQASPEAEGGRRDRDALGRGLSLDSHARDGQRPLARERREGGEHAQAAAASLPPFSSGLADLAREGSCGVDDRRTDGHYCLFGSRRGTLFYSPIVRSVEEGEGAVHSVHSAQLVEGFRHPAEASSKPSRGDPTLSCVSVGDDLPTKPSLTQFTRRAKPCGKSTLGTDAARTLDWLRQRHTEALAEDFYTPSDSLEEPRVLASQEEGFGVSEAHGRRSGRNETSSGLPRSESPQRSGDDGEEDDAVLARQTKKACLRKVLRQSKKMRKLDPKSFFANERTFLQYLQKAVYLGSLAIVLLQWGGVGVFAEMAGLCLAFAVLALLAYSYRIFEERGRKLERKVARGDLNAGERYDSTYGPVLAFASVSLIVLFILTTQIDAGVRKLESV</sequence>
<dbReference type="Proteomes" id="UP000007494">
    <property type="component" value="Chromosome III"/>
</dbReference>
<keyword evidence="4 6" id="KW-0472">Membrane</keyword>
<dbReference type="AlphaFoldDB" id="F0V9P5"/>